<reference evidence="1" key="1">
    <citation type="submission" date="2020-03" db="EMBL/GenBank/DDBJ databases">
        <title>The deep terrestrial virosphere.</title>
        <authorList>
            <person name="Holmfeldt K."/>
            <person name="Nilsson E."/>
            <person name="Simone D."/>
            <person name="Lopez-Fernandez M."/>
            <person name="Wu X."/>
            <person name="de Brujin I."/>
            <person name="Lundin D."/>
            <person name="Andersson A."/>
            <person name="Bertilsson S."/>
            <person name="Dopson M."/>
        </authorList>
    </citation>
    <scope>NUCLEOTIDE SEQUENCE</scope>
    <source>
        <strain evidence="1">TM448A00204</strain>
        <strain evidence="2">TM448B00128</strain>
    </source>
</reference>
<organism evidence="1">
    <name type="scientific">viral metagenome</name>
    <dbReference type="NCBI Taxonomy" id="1070528"/>
    <lineage>
        <taxon>unclassified sequences</taxon>
        <taxon>metagenomes</taxon>
        <taxon>organismal metagenomes</taxon>
    </lineage>
</organism>
<dbReference type="AlphaFoldDB" id="A0A6H1ZDH9"/>
<dbReference type="EMBL" id="MT143988">
    <property type="protein sequence ID" value="QJA45315.1"/>
    <property type="molecule type" value="Genomic_DNA"/>
</dbReference>
<gene>
    <name evidence="1" type="ORF">TM448A00204_0060</name>
    <name evidence="2" type="ORF">TM448B00128_0010</name>
</gene>
<dbReference type="EMBL" id="MT144590">
    <property type="protein sequence ID" value="QJH93635.1"/>
    <property type="molecule type" value="Genomic_DNA"/>
</dbReference>
<name>A0A6H1ZDH9_9ZZZZ</name>
<proteinExistence type="predicted"/>
<protein>
    <submittedName>
        <fullName evidence="1">Uncharacterized protein</fullName>
    </submittedName>
</protein>
<accession>A0A6H1ZDH9</accession>
<evidence type="ECO:0000313" key="1">
    <source>
        <dbReference type="EMBL" id="QJA45315.1"/>
    </source>
</evidence>
<sequence>MKLAEESYVFAEKRQTKNKVVFEAEDPKCPTLTIYVEKWSDYAKAKIFILTFKPATS</sequence>
<evidence type="ECO:0000313" key="2">
    <source>
        <dbReference type="EMBL" id="QJH93635.1"/>
    </source>
</evidence>